<reference evidence="11" key="1">
    <citation type="submission" date="2016-02" db="EMBL/GenBank/DDBJ databases">
        <title>Draft genome sequence of Microdochium bolleyi, a fungal endophyte of beachgrass.</title>
        <authorList>
            <consortium name="DOE Joint Genome Institute"/>
            <person name="David A.S."/>
            <person name="May G."/>
            <person name="Haridas S."/>
            <person name="Lim J."/>
            <person name="Wang M."/>
            <person name="Labutti K."/>
            <person name="Lipzen A."/>
            <person name="Barry K."/>
            <person name="Grigoriev I.V."/>
        </authorList>
    </citation>
    <scope>NUCLEOTIDE SEQUENCE [LARGE SCALE GENOMIC DNA]</scope>
    <source>
        <strain evidence="11">J235TASD1</strain>
    </source>
</reference>
<dbReference type="GO" id="GO:0006730">
    <property type="term" value="P:one-carbon metabolic process"/>
    <property type="evidence" value="ECO:0007669"/>
    <property type="project" value="UniProtKB-KW"/>
</dbReference>
<dbReference type="EMBL" id="KQ964261">
    <property type="protein sequence ID" value="KXJ87718.1"/>
    <property type="molecule type" value="Genomic_DNA"/>
</dbReference>
<evidence type="ECO:0000313" key="10">
    <source>
        <dbReference type="EMBL" id="KXJ87718.1"/>
    </source>
</evidence>
<evidence type="ECO:0000256" key="7">
    <source>
        <dbReference type="ARBA" id="ARBA00022840"/>
    </source>
</evidence>
<dbReference type="STRING" id="196109.A0A136IS62"/>
<keyword evidence="5" id="KW-0479">Metal-binding</keyword>
<keyword evidence="6" id="KW-0547">Nucleotide-binding</keyword>
<evidence type="ECO:0000256" key="1">
    <source>
        <dbReference type="ARBA" id="ARBA00005150"/>
    </source>
</evidence>
<proteinExistence type="inferred from homology"/>
<dbReference type="Gene3D" id="3.90.190.20">
    <property type="entry name" value="Mur ligase, C-terminal domain"/>
    <property type="match status" value="1"/>
</dbReference>
<dbReference type="PROSITE" id="PS01012">
    <property type="entry name" value="FOLYLPOLYGLU_SYNT_2"/>
    <property type="match status" value="1"/>
</dbReference>
<dbReference type="GO" id="GO:0005829">
    <property type="term" value="C:cytosol"/>
    <property type="evidence" value="ECO:0007669"/>
    <property type="project" value="TreeGrafter"/>
</dbReference>
<dbReference type="SUPFAM" id="SSF53244">
    <property type="entry name" value="MurD-like peptide ligases, peptide-binding domain"/>
    <property type="match status" value="1"/>
</dbReference>
<dbReference type="PANTHER" id="PTHR11136:SF0">
    <property type="entry name" value="DIHYDROFOLATE SYNTHETASE-RELATED"/>
    <property type="match status" value="1"/>
</dbReference>
<sequence>MIELGLARVAALLKQTPQTWNAIHVAGTNGKGSICAYLTAMLRANHVSCGRFTSPHLIDRWDCITINDSTVPEKTFLHFEDLVKKRDTEQQLRATEFELLVATAFEIFEAEEVQVGVIEVGLGGKLDATNVLQRKGVTVVSKIGLDHQSFLGNTLAEIALHKAGIMRRDVPCVADPSNADTVLGVIRQHAAETGAPLRLADPSSSPLVSELADELEPHQRQNLACAHTAFQLLYPEFDSIPPLANAVRGMNWPGRLQKLSIEAITGRNAKVVLDGAHNPQSAEVLSAYVEKHLRPTSKSVTWVLAASAGKDIHEILGLILHPEDSVITVEFGPVDGMPWVKSMDSRQIMDVAKSVGVVRAEKQEPARDLKAALSRASSIANEGPLVIAGSLYLVSDVLRLLRHLVIVCCHGIWTGGPARGSDEAEWLIAPFQADETPTFIEHTKAGLEVIRDDDDAVLMFSGGPTRSETQLSESQSYANLVRVNNYFGILQPPAADQERKENDRIHCEPRALDSYHNILFSLVQFWRDSAPRPRDRVWPEKVTIVGHSFKRARLVDAHCGAAAIGYLPLSRVSYVGIDPPGLALDDDDDPTMRGNAEALRQWRDDPHGVGEVLAGKREKRNPWGVGQDLFESEEERAASGVATVRSEKDGREVLREGAVQPWARM</sequence>
<dbReference type="AlphaFoldDB" id="A0A136IS62"/>
<dbReference type="InterPro" id="IPR018109">
    <property type="entry name" value="Folylpolyglutamate_synth_CS"/>
</dbReference>
<dbReference type="Pfam" id="PF02875">
    <property type="entry name" value="Mur_ligase_C"/>
    <property type="match status" value="1"/>
</dbReference>
<keyword evidence="7" id="KW-0067">ATP-binding</keyword>
<evidence type="ECO:0000256" key="4">
    <source>
        <dbReference type="ARBA" id="ARBA00022598"/>
    </source>
</evidence>
<organism evidence="10 11">
    <name type="scientific">Microdochium bolleyi</name>
    <dbReference type="NCBI Taxonomy" id="196109"/>
    <lineage>
        <taxon>Eukaryota</taxon>
        <taxon>Fungi</taxon>
        <taxon>Dikarya</taxon>
        <taxon>Ascomycota</taxon>
        <taxon>Pezizomycotina</taxon>
        <taxon>Sordariomycetes</taxon>
        <taxon>Xylariomycetidae</taxon>
        <taxon>Xylariales</taxon>
        <taxon>Microdochiaceae</taxon>
        <taxon>Microdochium</taxon>
    </lineage>
</organism>
<dbReference type="InParanoid" id="A0A136IS62"/>
<feature type="domain" description="Mur ligase C-terminal" evidence="9">
    <location>
        <begin position="264"/>
        <end position="387"/>
    </location>
</feature>
<dbReference type="NCBIfam" id="TIGR01499">
    <property type="entry name" value="folC"/>
    <property type="match status" value="1"/>
</dbReference>
<gene>
    <name evidence="10" type="ORF">Micbo1qcDRAFT_139034</name>
</gene>
<evidence type="ECO:0000256" key="8">
    <source>
        <dbReference type="ARBA" id="ARBA00022842"/>
    </source>
</evidence>
<dbReference type="GO" id="GO:0046872">
    <property type="term" value="F:metal ion binding"/>
    <property type="evidence" value="ECO:0007669"/>
    <property type="project" value="UniProtKB-KW"/>
</dbReference>
<evidence type="ECO:0000256" key="3">
    <source>
        <dbReference type="ARBA" id="ARBA00022563"/>
    </source>
</evidence>
<dbReference type="FunFam" id="3.90.190.20:FF:000010">
    <property type="entry name" value="Dihydrofolate synthetase"/>
    <property type="match status" value="1"/>
</dbReference>
<keyword evidence="11" id="KW-1185">Reference proteome</keyword>
<dbReference type="Gene3D" id="3.40.1190.10">
    <property type="entry name" value="Mur-like, catalytic domain"/>
    <property type="match status" value="1"/>
</dbReference>
<dbReference type="GO" id="GO:0004326">
    <property type="term" value="F:tetrahydrofolylpolyglutamate synthase activity"/>
    <property type="evidence" value="ECO:0007669"/>
    <property type="project" value="InterPro"/>
</dbReference>
<dbReference type="InterPro" id="IPR036565">
    <property type="entry name" value="Mur-like_cat_sf"/>
</dbReference>
<evidence type="ECO:0000259" key="9">
    <source>
        <dbReference type="Pfam" id="PF02875"/>
    </source>
</evidence>
<comment type="similarity">
    <text evidence="2">Belongs to the folylpolyglutamate synthase family.</text>
</comment>
<dbReference type="Proteomes" id="UP000070501">
    <property type="component" value="Unassembled WGS sequence"/>
</dbReference>
<dbReference type="GO" id="GO:0008841">
    <property type="term" value="F:dihydrofolate synthase activity"/>
    <property type="evidence" value="ECO:0007669"/>
    <property type="project" value="TreeGrafter"/>
</dbReference>
<dbReference type="FunCoup" id="A0A136IS62">
    <property type="interactions" value="205"/>
</dbReference>
<keyword evidence="3" id="KW-0554">One-carbon metabolism</keyword>
<dbReference type="OrthoDB" id="5212574at2759"/>
<accession>A0A136IS62</accession>
<comment type="pathway">
    <text evidence="1">Cofactor biosynthesis; tetrahydrofolylpolyglutamate biosynthesis.</text>
</comment>
<name>A0A136IS62_9PEZI</name>
<dbReference type="UniPathway" id="UPA00850"/>
<dbReference type="PANTHER" id="PTHR11136">
    <property type="entry name" value="FOLYLPOLYGLUTAMATE SYNTHASE-RELATED"/>
    <property type="match status" value="1"/>
</dbReference>
<keyword evidence="8" id="KW-0460">Magnesium</keyword>
<dbReference type="InterPro" id="IPR004101">
    <property type="entry name" value="Mur_ligase_C"/>
</dbReference>
<evidence type="ECO:0000256" key="6">
    <source>
        <dbReference type="ARBA" id="ARBA00022741"/>
    </source>
</evidence>
<dbReference type="GO" id="GO:0005524">
    <property type="term" value="F:ATP binding"/>
    <property type="evidence" value="ECO:0007669"/>
    <property type="project" value="UniProtKB-KW"/>
</dbReference>
<dbReference type="InterPro" id="IPR001645">
    <property type="entry name" value="Folylpolyglutamate_synth"/>
</dbReference>
<dbReference type="SUPFAM" id="SSF53623">
    <property type="entry name" value="MurD-like peptide ligases, catalytic domain"/>
    <property type="match status" value="1"/>
</dbReference>
<dbReference type="InterPro" id="IPR036615">
    <property type="entry name" value="Mur_ligase_C_dom_sf"/>
</dbReference>
<evidence type="ECO:0000256" key="2">
    <source>
        <dbReference type="ARBA" id="ARBA00008276"/>
    </source>
</evidence>
<evidence type="ECO:0000256" key="5">
    <source>
        <dbReference type="ARBA" id="ARBA00022723"/>
    </source>
</evidence>
<protein>
    <submittedName>
        <fullName evidence="10">Mur ligase</fullName>
    </submittedName>
</protein>
<evidence type="ECO:0000313" key="11">
    <source>
        <dbReference type="Proteomes" id="UP000070501"/>
    </source>
</evidence>
<keyword evidence="4 10" id="KW-0436">Ligase</keyword>
<dbReference type="GO" id="GO:0005739">
    <property type="term" value="C:mitochondrion"/>
    <property type="evidence" value="ECO:0007669"/>
    <property type="project" value="TreeGrafter"/>
</dbReference>